<comment type="caution">
    <text evidence="4">The sequence shown here is derived from an EMBL/GenBank/DDBJ whole genome shotgun (WGS) entry which is preliminary data.</text>
</comment>
<feature type="region of interest" description="Disordered" evidence="1">
    <location>
        <begin position="40"/>
        <end position="94"/>
    </location>
</feature>
<dbReference type="Proteomes" id="UP000467240">
    <property type="component" value="Unassembled WGS sequence"/>
</dbReference>
<proteinExistence type="predicted"/>
<dbReference type="EMBL" id="WBJZ01000011">
    <property type="protein sequence ID" value="KAB1656721.1"/>
    <property type="molecule type" value="Genomic_DNA"/>
</dbReference>
<sequence>MTSQHSFRPGARIGALALAFGVVSGAFALTAAPAFADTTVPTDPAASTPSSSDPAASTPSSSDDPAASTPTSSDPAASTPTTSEAPVEATISTDKANYAPTDTVLYAGTGWLPGEKVTILVEGPLSGTLEVIPAEDGTIADQIVVVEVDQDGNETGGSGVWPEGSYTVTATQEQPDEETPGGDEGTSNELVSATTTFTVGDAAAAPSTPAPSQTPRQLAETGADDVFGIAGLGLLVAGAGAAALIGRRLIAKKA</sequence>
<feature type="compositionally biased region" description="Low complexity" evidence="1">
    <location>
        <begin position="40"/>
        <end position="86"/>
    </location>
</feature>
<evidence type="ECO:0000256" key="1">
    <source>
        <dbReference type="SAM" id="MobiDB-lite"/>
    </source>
</evidence>
<accession>A0A7J5BQZ4</accession>
<keyword evidence="2" id="KW-1133">Transmembrane helix</keyword>
<evidence type="ECO:0000313" key="5">
    <source>
        <dbReference type="Proteomes" id="UP000467240"/>
    </source>
</evidence>
<evidence type="ECO:0000256" key="3">
    <source>
        <dbReference type="SAM" id="SignalP"/>
    </source>
</evidence>
<gene>
    <name evidence="4" type="ORF">F8O01_10070</name>
</gene>
<keyword evidence="3" id="KW-0732">Signal</keyword>
<evidence type="ECO:0000313" key="4">
    <source>
        <dbReference type="EMBL" id="KAB1656721.1"/>
    </source>
</evidence>
<feature type="signal peptide" evidence="3">
    <location>
        <begin position="1"/>
        <end position="36"/>
    </location>
</feature>
<evidence type="ECO:0000256" key="2">
    <source>
        <dbReference type="SAM" id="Phobius"/>
    </source>
</evidence>
<evidence type="ECO:0008006" key="6">
    <source>
        <dbReference type="Google" id="ProtNLM"/>
    </source>
</evidence>
<keyword evidence="5" id="KW-1185">Reference proteome</keyword>
<reference evidence="4 5" key="1">
    <citation type="submission" date="2019-09" db="EMBL/GenBank/DDBJ databases">
        <title>Phylogeny of genus Pseudoclavibacter and closely related genus.</title>
        <authorList>
            <person name="Li Y."/>
        </authorList>
    </citation>
    <scope>NUCLEOTIDE SEQUENCE [LARGE SCALE GENOMIC DNA]</scope>
    <source>
        <strain evidence="4 5">DSM 23821</strain>
    </source>
</reference>
<dbReference type="AlphaFoldDB" id="A0A7J5BQZ4"/>
<protein>
    <recommendedName>
        <fullName evidence="6">LPXTG cell wall anchor domain-containing protein</fullName>
    </recommendedName>
</protein>
<name>A0A7J5BQZ4_9MICO</name>
<feature type="transmembrane region" description="Helical" evidence="2">
    <location>
        <begin position="226"/>
        <end position="246"/>
    </location>
</feature>
<keyword evidence="2" id="KW-0812">Transmembrane</keyword>
<keyword evidence="2" id="KW-0472">Membrane</keyword>
<dbReference type="OrthoDB" id="1121493at2"/>
<organism evidence="4 5">
    <name type="scientific">Pseudoclavibacter chungangensis</name>
    <dbReference type="NCBI Taxonomy" id="587635"/>
    <lineage>
        <taxon>Bacteria</taxon>
        <taxon>Bacillati</taxon>
        <taxon>Actinomycetota</taxon>
        <taxon>Actinomycetes</taxon>
        <taxon>Micrococcales</taxon>
        <taxon>Microbacteriaceae</taxon>
        <taxon>Pseudoclavibacter</taxon>
    </lineage>
</organism>
<feature type="chain" id="PRO_5029574247" description="LPXTG cell wall anchor domain-containing protein" evidence="3">
    <location>
        <begin position="37"/>
        <end position="254"/>
    </location>
</feature>
<dbReference type="RefSeq" id="WP_158040735.1">
    <property type="nucleotide sequence ID" value="NZ_JACCFV010000001.1"/>
</dbReference>